<name>A0A0B6ZWT7_9EUPU</name>
<gene>
    <name evidence="11" type="primary">ORF84975</name>
</gene>
<dbReference type="GO" id="GO:0000166">
    <property type="term" value="F:nucleotide binding"/>
    <property type="evidence" value="ECO:0007669"/>
    <property type="project" value="UniProtKB-KW"/>
</dbReference>
<feature type="chain" id="PRO_5005110778" description="5'-nucleotidase" evidence="8">
    <location>
        <begin position="21"/>
        <end position="584"/>
    </location>
</feature>
<protein>
    <recommendedName>
        <fullName evidence="3">5'-nucleotidase</fullName>
        <ecNumber evidence="3">3.1.3.5</ecNumber>
    </recommendedName>
</protein>
<dbReference type="InterPro" id="IPR004843">
    <property type="entry name" value="Calcineurin-like_PHP"/>
</dbReference>
<evidence type="ECO:0000256" key="5">
    <source>
        <dbReference type="ARBA" id="ARBA00022729"/>
    </source>
</evidence>
<proteinExistence type="inferred from homology"/>
<reference evidence="11" key="1">
    <citation type="submission" date="2014-12" db="EMBL/GenBank/DDBJ databases">
        <title>Insight into the proteome of Arion vulgaris.</title>
        <authorList>
            <person name="Aradska J."/>
            <person name="Bulat T."/>
            <person name="Smidak R."/>
            <person name="Sarate P."/>
            <person name="Gangsoo J."/>
            <person name="Sialana F."/>
            <person name="Bilban M."/>
            <person name="Lubec G."/>
        </authorList>
    </citation>
    <scope>NUCLEOTIDE SEQUENCE</scope>
    <source>
        <tissue evidence="11">Skin</tissue>
    </source>
</reference>
<feature type="domain" description="5'-Nucleotidase C-terminal" evidence="10">
    <location>
        <begin position="334"/>
        <end position="509"/>
    </location>
</feature>
<keyword evidence="4" id="KW-0479">Metal-binding</keyword>
<dbReference type="Gene3D" id="3.60.21.10">
    <property type="match status" value="1"/>
</dbReference>
<feature type="domain" description="Calcineurin-like phosphoesterase" evidence="9">
    <location>
        <begin position="25"/>
        <end position="240"/>
    </location>
</feature>
<keyword evidence="6 8" id="KW-0547">Nucleotide-binding</keyword>
<accession>A0A0B6ZWT7</accession>
<dbReference type="CDD" id="cd07409">
    <property type="entry name" value="MPP_CD73_N"/>
    <property type="match status" value="1"/>
</dbReference>
<dbReference type="Pfam" id="PF00149">
    <property type="entry name" value="Metallophos"/>
    <property type="match status" value="1"/>
</dbReference>
<evidence type="ECO:0000259" key="9">
    <source>
        <dbReference type="Pfam" id="PF00149"/>
    </source>
</evidence>
<feature type="signal peptide" evidence="8">
    <location>
        <begin position="1"/>
        <end position="20"/>
    </location>
</feature>
<dbReference type="PANTHER" id="PTHR11575:SF24">
    <property type="entry name" value="5'-NUCLEOTIDASE"/>
    <property type="match status" value="1"/>
</dbReference>
<dbReference type="InterPro" id="IPR036907">
    <property type="entry name" value="5'-Nucleotdase_C_sf"/>
</dbReference>
<dbReference type="InterPro" id="IPR006179">
    <property type="entry name" value="5_nucleotidase/apyrase"/>
</dbReference>
<dbReference type="InterPro" id="IPR006146">
    <property type="entry name" value="5'-Nucleotdase_CS"/>
</dbReference>
<dbReference type="Gene3D" id="3.90.780.10">
    <property type="entry name" value="5'-Nucleotidase, C-terminal domain"/>
    <property type="match status" value="1"/>
</dbReference>
<dbReference type="GO" id="GO:0008253">
    <property type="term" value="F:5'-nucleotidase activity"/>
    <property type="evidence" value="ECO:0007669"/>
    <property type="project" value="UniProtKB-EC"/>
</dbReference>
<dbReference type="Pfam" id="PF02872">
    <property type="entry name" value="5_nucleotid_C"/>
    <property type="match status" value="1"/>
</dbReference>
<evidence type="ECO:0000256" key="1">
    <source>
        <dbReference type="ARBA" id="ARBA00000815"/>
    </source>
</evidence>
<dbReference type="SUPFAM" id="SSF55816">
    <property type="entry name" value="5'-nucleotidase (syn. UDP-sugar hydrolase), C-terminal domain"/>
    <property type="match status" value="1"/>
</dbReference>
<evidence type="ECO:0000256" key="3">
    <source>
        <dbReference type="ARBA" id="ARBA00012643"/>
    </source>
</evidence>
<dbReference type="AlphaFoldDB" id="A0A0B6ZWT7"/>
<dbReference type="PRINTS" id="PR01607">
    <property type="entry name" value="APYRASEFAMLY"/>
</dbReference>
<dbReference type="PANTHER" id="PTHR11575">
    <property type="entry name" value="5'-NUCLEOTIDASE-RELATED"/>
    <property type="match status" value="1"/>
</dbReference>
<dbReference type="GO" id="GO:0009166">
    <property type="term" value="P:nucleotide catabolic process"/>
    <property type="evidence" value="ECO:0007669"/>
    <property type="project" value="InterPro"/>
</dbReference>
<dbReference type="EC" id="3.1.3.5" evidence="3"/>
<dbReference type="InterPro" id="IPR008334">
    <property type="entry name" value="5'-Nucleotdase_C"/>
</dbReference>
<evidence type="ECO:0000313" key="11">
    <source>
        <dbReference type="EMBL" id="CEK73034.1"/>
    </source>
</evidence>
<dbReference type="PROSITE" id="PS00786">
    <property type="entry name" value="5_NUCLEOTIDASE_2"/>
    <property type="match status" value="1"/>
</dbReference>
<dbReference type="InterPro" id="IPR029052">
    <property type="entry name" value="Metallo-depent_PP-like"/>
</dbReference>
<organism evidence="11">
    <name type="scientific">Arion vulgaris</name>
    <dbReference type="NCBI Taxonomy" id="1028688"/>
    <lineage>
        <taxon>Eukaryota</taxon>
        <taxon>Metazoa</taxon>
        <taxon>Spiralia</taxon>
        <taxon>Lophotrochozoa</taxon>
        <taxon>Mollusca</taxon>
        <taxon>Gastropoda</taxon>
        <taxon>Heterobranchia</taxon>
        <taxon>Euthyneura</taxon>
        <taxon>Panpulmonata</taxon>
        <taxon>Eupulmonata</taxon>
        <taxon>Stylommatophora</taxon>
        <taxon>Helicina</taxon>
        <taxon>Arionoidea</taxon>
        <taxon>Arionidae</taxon>
        <taxon>Arion</taxon>
    </lineage>
</organism>
<evidence type="ECO:0000256" key="6">
    <source>
        <dbReference type="ARBA" id="ARBA00022741"/>
    </source>
</evidence>
<dbReference type="GO" id="GO:0046872">
    <property type="term" value="F:metal ion binding"/>
    <property type="evidence" value="ECO:0007669"/>
    <property type="project" value="UniProtKB-KW"/>
</dbReference>
<keyword evidence="5 8" id="KW-0732">Signal</keyword>
<dbReference type="SUPFAM" id="SSF56300">
    <property type="entry name" value="Metallo-dependent phosphatases"/>
    <property type="match status" value="1"/>
</dbReference>
<comment type="similarity">
    <text evidence="2 8">Belongs to the 5'-nucleotidase family.</text>
</comment>
<dbReference type="FunFam" id="3.60.21.10:FF:000020">
    <property type="entry name" value="NT5E isoform 4"/>
    <property type="match status" value="1"/>
</dbReference>
<dbReference type="FunFam" id="3.90.780.10:FF:000001">
    <property type="entry name" value="NT5E isoform 3"/>
    <property type="match status" value="1"/>
</dbReference>
<dbReference type="GO" id="GO:0016020">
    <property type="term" value="C:membrane"/>
    <property type="evidence" value="ECO:0007669"/>
    <property type="project" value="UniProtKB-ARBA"/>
</dbReference>
<dbReference type="EMBL" id="HACG01026169">
    <property type="protein sequence ID" value="CEK73034.1"/>
    <property type="molecule type" value="Transcribed_RNA"/>
</dbReference>
<sequence>MQTRFNVFICLLISVTTIVADFNLTILHTNDVHARIEESDKLGGPCSPELLASNDCYGGASRIRTMVNLKRKQYANRVLLLDAGDQFQGTLWYYVFGGNVSAEFMNLIGYDAMAIGNHEFDGGIKGLAPFAHSINFPLLSSNINLINTPDLSSVVNKSTIITVGNTPVGIVGYTTIETPDISFPETAIFTDELGPIQAEVDILVAKGIKIIIALGHSGYAADIELAKRLNNVDIIVGGHTNTFLYSGEDPSNEKAQGKYPTLVDGIQGRKVLVVQDYAFAKYLGELHVTFNDDGEAIAWSGNPILLDHSVAKDDATEQLVARHLPAIEHMKKTVIGETYVDLIADRIQCRTTECNLGNLIADSIVHQNLKRQSDPNSWSDVSIGLVNAGSFRASILKGNITIEQVIYVQPFRNTIDLIEISGKTLVDMLEFSASKWNTVLGETFGGFLQVSGLQITFDIDRPIGERVVEVLVLCTKCLVPKLEFLDLNKAYKVLITSYISKGGERYSMLPGAIISSHAIGDLDTDLLLKYVKAHSPITTGLQNRIRHLKDIQTLRVCGGGIQPLPSLATKFLIPLICFLIIYTV</sequence>
<keyword evidence="7 8" id="KW-0378">Hydrolase</keyword>
<evidence type="ECO:0000259" key="10">
    <source>
        <dbReference type="Pfam" id="PF02872"/>
    </source>
</evidence>
<evidence type="ECO:0000256" key="7">
    <source>
        <dbReference type="ARBA" id="ARBA00022801"/>
    </source>
</evidence>
<evidence type="ECO:0000256" key="2">
    <source>
        <dbReference type="ARBA" id="ARBA00006654"/>
    </source>
</evidence>
<evidence type="ECO:0000256" key="4">
    <source>
        <dbReference type="ARBA" id="ARBA00022723"/>
    </source>
</evidence>
<dbReference type="PROSITE" id="PS00785">
    <property type="entry name" value="5_NUCLEOTIDASE_1"/>
    <property type="match status" value="1"/>
</dbReference>
<evidence type="ECO:0000256" key="8">
    <source>
        <dbReference type="RuleBase" id="RU362119"/>
    </source>
</evidence>
<comment type="catalytic activity">
    <reaction evidence="1">
        <text>a ribonucleoside 5'-phosphate + H2O = a ribonucleoside + phosphate</text>
        <dbReference type="Rhea" id="RHEA:12484"/>
        <dbReference type="ChEBI" id="CHEBI:15377"/>
        <dbReference type="ChEBI" id="CHEBI:18254"/>
        <dbReference type="ChEBI" id="CHEBI:43474"/>
        <dbReference type="ChEBI" id="CHEBI:58043"/>
        <dbReference type="EC" id="3.1.3.5"/>
    </reaction>
</comment>